<dbReference type="Proteomes" id="UP000014244">
    <property type="component" value="Unassembled WGS sequence"/>
</dbReference>
<proteinExistence type="predicted"/>
<reference evidence="2 3" key="1">
    <citation type="journal article" date="2013" name="PLoS ONE">
        <title>Lactobacillus paracasei comparative genomics: towards species pan-genome definition and exploitation of diversity.</title>
        <authorList>
            <person name="Smokvina T."/>
            <person name="Wels M."/>
            <person name="Polka J."/>
            <person name="Chervaux C."/>
            <person name="Brisse S."/>
            <person name="Boekhorst J."/>
            <person name="van Hylckama Vlieg J.E."/>
            <person name="Siezen R.J."/>
        </authorList>
    </citation>
    <scope>NUCLEOTIDE SEQUENCE [LARGE SCALE GENOMIC DNA]</scope>
    <source>
        <strain evidence="2 3">Lpp41</strain>
    </source>
</reference>
<feature type="non-terminal residue" evidence="2">
    <location>
        <position position="1"/>
    </location>
</feature>
<accession>A0A829H5W3</accession>
<name>A0A829H5W3_LACPA</name>
<organism evidence="2 3">
    <name type="scientific">Lacticaseibacillus paracasei subsp. paracasei Lpp41</name>
    <dbReference type="NCBI Taxonomy" id="1256208"/>
    <lineage>
        <taxon>Bacteria</taxon>
        <taxon>Bacillati</taxon>
        <taxon>Bacillota</taxon>
        <taxon>Bacilli</taxon>
        <taxon>Lactobacillales</taxon>
        <taxon>Lactobacillaceae</taxon>
        <taxon>Lacticaseibacillus</taxon>
    </lineage>
</organism>
<dbReference type="InterPro" id="IPR001296">
    <property type="entry name" value="Glyco_trans_1"/>
</dbReference>
<keyword evidence="2" id="KW-0808">Transferase</keyword>
<protein>
    <submittedName>
        <fullName evidence="2">Poly(Glycerol-phosphate) alpha-glucosyltransferase</fullName>
    </submittedName>
</protein>
<dbReference type="Pfam" id="PF00534">
    <property type="entry name" value="Glycos_transf_1"/>
    <property type="match status" value="1"/>
</dbReference>
<dbReference type="PANTHER" id="PTHR12526">
    <property type="entry name" value="GLYCOSYLTRANSFERASE"/>
    <property type="match status" value="1"/>
</dbReference>
<feature type="domain" description="Glycosyl transferase family 1" evidence="1">
    <location>
        <begin position="2"/>
        <end position="102"/>
    </location>
</feature>
<comment type="caution">
    <text evidence="2">The sequence shown here is derived from an EMBL/GenBank/DDBJ whole genome shotgun (WGS) entry which is preliminary data.</text>
</comment>
<dbReference type="PANTHER" id="PTHR12526:SF630">
    <property type="entry name" value="GLYCOSYLTRANSFERASE"/>
    <property type="match status" value="1"/>
</dbReference>
<evidence type="ECO:0000259" key="1">
    <source>
        <dbReference type="Pfam" id="PF00534"/>
    </source>
</evidence>
<dbReference type="AlphaFoldDB" id="A0A829H5W3"/>
<evidence type="ECO:0000313" key="3">
    <source>
        <dbReference type="Proteomes" id="UP000014244"/>
    </source>
</evidence>
<dbReference type="GO" id="GO:0016757">
    <property type="term" value="F:glycosyltransferase activity"/>
    <property type="evidence" value="ECO:0007669"/>
    <property type="project" value="InterPro"/>
</dbReference>
<dbReference type="SUPFAM" id="SSF53756">
    <property type="entry name" value="UDP-Glycosyltransferase/glycogen phosphorylase"/>
    <property type="match status" value="1"/>
</dbReference>
<sequence>LRLGDSVRFNDYTNDISQVYEQAQLLILPSRAEGLPLTLVEAQAHGLPIIASDVRYGARDIVNDGKDGFLVENGNVNQLAERIMALLADPAELMKFSEQAYQDSWKYSEEAVWKKWLPLVEDAKKVAEIPESVGAI</sequence>
<evidence type="ECO:0000313" key="2">
    <source>
        <dbReference type="EMBL" id="EPC72530.1"/>
    </source>
</evidence>
<dbReference type="Gene3D" id="3.40.50.2000">
    <property type="entry name" value="Glycogen Phosphorylase B"/>
    <property type="match status" value="1"/>
</dbReference>
<gene>
    <name evidence="2" type="ORF">Lpp41_09059</name>
</gene>
<dbReference type="EMBL" id="ANKE01000426">
    <property type="protein sequence ID" value="EPC72530.1"/>
    <property type="molecule type" value="Genomic_DNA"/>
</dbReference>